<accession>B1YJ55</accession>
<feature type="domain" description="GGDEF" evidence="3">
    <location>
        <begin position="284"/>
        <end position="415"/>
    </location>
</feature>
<dbReference type="EMBL" id="CP001022">
    <property type="protein sequence ID" value="ACB59985.1"/>
    <property type="molecule type" value="Genomic_DNA"/>
</dbReference>
<name>B1YJ55_EXIS2</name>
<dbReference type="NCBIfam" id="TIGR00254">
    <property type="entry name" value="GGDEF"/>
    <property type="match status" value="1"/>
</dbReference>
<dbReference type="NCBIfam" id="TIGR00229">
    <property type="entry name" value="sensory_box"/>
    <property type="match status" value="2"/>
</dbReference>
<dbReference type="Pfam" id="PF00563">
    <property type="entry name" value="EAL"/>
    <property type="match status" value="1"/>
</dbReference>
<dbReference type="STRING" id="262543.Exig_0503"/>
<dbReference type="Pfam" id="PF13426">
    <property type="entry name" value="PAS_9"/>
    <property type="match status" value="1"/>
</dbReference>
<sequence>MDRSTISSYETVMQGFPLPAFILHVDLTVHSWNEAAESCWGWSAQEVTGQLVPLLDPEDAAFSRQIWYSFLEKRQSMQLPNTTFLHKSGDRSTSTLLVSPLFDEKNEPSGAFFCQLPSSTQQNATKPLFQGLMDLRYAFDQIACVAIFDARGTIQYANTNLTDITGFCPHLLLGQPWTILLDSSEDVLPMIRSQIKKKKAWSGKLSISTQDESKKVFHATLIPVYDVNGVRFQHLFIGTDITETEHLEQELDFLVHHNELTHLLNRRGFLREGQVLFSKASDDLPISLILFDIDRFKVINDSFGTHVGDQLLQALAKRLSEHAKQLLTFHPTSDLFGVVLEVTDRNALFQYARKLQQVLQRPYYINGHSLIISCTFGITVYPSEAKSLEDLYRRSEMALYAGKSIGTGTIQYLTHEMDEQFTRKLQLERSLFTALEDQALHLVYQPIINLKTKHVDGFEALLRWNHTALGSIPPDEFIPLAEEAALITPINNWVVIEACERLALWQKQIAPDLTMAINISPHQFQSDSFVRTLQHVVSQKKIDPRFVTLELTENIAILQTQRTIERMQLIQALGFRLSIDDFGTGYSSLQYLRAFPIDELKIDKVFIDGIDLGENGLLDSIIQLGQNLKLNLVAEGVETTTALSYLEATACQQMQGFIFSEPLSVEEVELRFGSSNPEEPDNKDN</sequence>
<dbReference type="InterPro" id="IPR029787">
    <property type="entry name" value="Nucleotide_cyclase"/>
</dbReference>
<dbReference type="InterPro" id="IPR035919">
    <property type="entry name" value="EAL_sf"/>
</dbReference>
<dbReference type="SUPFAM" id="SSF141868">
    <property type="entry name" value="EAL domain-like"/>
    <property type="match status" value="1"/>
</dbReference>
<dbReference type="InterPro" id="IPR000014">
    <property type="entry name" value="PAS"/>
</dbReference>
<dbReference type="Gene3D" id="3.30.450.20">
    <property type="entry name" value="PAS domain"/>
    <property type="match status" value="2"/>
</dbReference>
<evidence type="ECO:0000313" key="5">
    <source>
        <dbReference type="Proteomes" id="UP000001681"/>
    </source>
</evidence>
<dbReference type="SUPFAM" id="SSF55073">
    <property type="entry name" value="Nucleotide cyclase"/>
    <property type="match status" value="1"/>
</dbReference>
<keyword evidence="5" id="KW-1185">Reference proteome</keyword>
<dbReference type="Gene3D" id="3.20.20.450">
    <property type="entry name" value="EAL domain"/>
    <property type="match status" value="1"/>
</dbReference>
<dbReference type="CDD" id="cd00130">
    <property type="entry name" value="PAS"/>
    <property type="match status" value="2"/>
</dbReference>
<dbReference type="CDD" id="cd01948">
    <property type="entry name" value="EAL"/>
    <property type="match status" value="1"/>
</dbReference>
<gene>
    <name evidence="4" type="ordered locus">Exig_0503</name>
</gene>
<organism evidence="4 5">
    <name type="scientific">Exiguobacterium sibiricum (strain DSM 17290 / CCUG 55495 / CIP 109462 / JCM 13490 / 255-15)</name>
    <dbReference type="NCBI Taxonomy" id="262543"/>
    <lineage>
        <taxon>Bacteria</taxon>
        <taxon>Bacillati</taxon>
        <taxon>Bacillota</taxon>
        <taxon>Bacilli</taxon>
        <taxon>Bacillales</taxon>
        <taxon>Bacillales Family XII. Incertae Sedis</taxon>
        <taxon>Exiguobacterium</taxon>
    </lineage>
</organism>
<evidence type="ECO:0000259" key="3">
    <source>
        <dbReference type="PROSITE" id="PS50887"/>
    </source>
</evidence>
<dbReference type="SMART" id="SM00267">
    <property type="entry name" value="GGDEF"/>
    <property type="match status" value="1"/>
</dbReference>
<dbReference type="PROSITE" id="PS50883">
    <property type="entry name" value="EAL"/>
    <property type="match status" value="1"/>
</dbReference>
<dbReference type="Proteomes" id="UP000001681">
    <property type="component" value="Chromosome"/>
</dbReference>
<proteinExistence type="predicted"/>
<dbReference type="SMART" id="SM00052">
    <property type="entry name" value="EAL"/>
    <property type="match status" value="1"/>
</dbReference>
<dbReference type="PANTHER" id="PTHR44757:SF2">
    <property type="entry name" value="BIOFILM ARCHITECTURE MAINTENANCE PROTEIN MBAA"/>
    <property type="match status" value="1"/>
</dbReference>
<dbReference type="AlphaFoldDB" id="B1YJ55"/>
<reference evidence="4 5" key="2">
    <citation type="journal article" date="2008" name="BMC Genomics">
        <title>Architecture of thermal adaptation in an Exiguobacterium sibiricum strain isolated from 3 million year old permafrost: a genome and transcriptome approach.</title>
        <authorList>
            <person name="Rodrigues D.F."/>
            <person name="Ivanova N."/>
            <person name="He Z."/>
            <person name="Huebner M."/>
            <person name="Zhou J."/>
            <person name="Tiedje J.M."/>
        </authorList>
    </citation>
    <scope>NUCLEOTIDE SEQUENCE [LARGE SCALE GENOMIC DNA]</scope>
    <source>
        <strain evidence="5">DSM 17290 / CIP 109462 / JCM 13490 / 255-15</strain>
    </source>
</reference>
<feature type="domain" description="EAL" evidence="2">
    <location>
        <begin position="424"/>
        <end position="676"/>
    </location>
</feature>
<dbReference type="InterPro" id="IPR043128">
    <property type="entry name" value="Rev_trsase/Diguanyl_cyclase"/>
</dbReference>
<dbReference type="Pfam" id="PF00990">
    <property type="entry name" value="GGDEF"/>
    <property type="match status" value="1"/>
</dbReference>
<dbReference type="RefSeq" id="WP_012369409.1">
    <property type="nucleotide sequence ID" value="NC_010556.1"/>
</dbReference>
<dbReference type="SMART" id="SM00091">
    <property type="entry name" value="PAS"/>
    <property type="match status" value="2"/>
</dbReference>
<dbReference type="eggNOG" id="COG5001">
    <property type="taxonomic scope" value="Bacteria"/>
</dbReference>
<evidence type="ECO:0000259" key="1">
    <source>
        <dbReference type="PROSITE" id="PS50112"/>
    </source>
</evidence>
<dbReference type="PROSITE" id="PS50887">
    <property type="entry name" value="GGDEF"/>
    <property type="match status" value="1"/>
</dbReference>
<dbReference type="OrthoDB" id="2624050at2"/>
<dbReference type="PANTHER" id="PTHR44757">
    <property type="entry name" value="DIGUANYLATE CYCLASE DGCP"/>
    <property type="match status" value="1"/>
</dbReference>
<evidence type="ECO:0000259" key="2">
    <source>
        <dbReference type="PROSITE" id="PS50883"/>
    </source>
</evidence>
<feature type="domain" description="PAS" evidence="1">
    <location>
        <begin position="145"/>
        <end position="175"/>
    </location>
</feature>
<reference evidence="4 5" key="1">
    <citation type="journal article" date="2006" name="Extremophiles">
        <title>Characterization of Exiguobacterium isolates from the Siberian permafrost. Description of Exiguobacterium sibiricum sp. nov.</title>
        <authorList>
            <person name="Rodrigues D.F."/>
            <person name="Goris J."/>
            <person name="Vishnivetskaya T."/>
            <person name="Gilichinsky D."/>
            <person name="Thomashow M.F."/>
            <person name="Tiedje J.M."/>
        </authorList>
    </citation>
    <scope>NUCLEOTIDE SEQUENCE [LARGE SCALE GENOMIC DNA]</scope>
    <source>
        <strain evidence="5">DSM 17290 / CIP 109462 / JCM 13490 / 255-15</strain>
    </source>
</reference>
<dbReference type="CDD" id="cd01949">
    <property type="entry name" value="GGDEF"/>
    <property type="match status" value="1"/>
</dbReference>
<dbReference type="InterPro" id="IPR035965">
    <property type="entry name" value="PAS-like_dom_sf"/>
</dbReference>
<dbReference type="SUPFAM" id="SSF55785">
    <property type="entry name" value="PYP-like sensor domain (PAS domain)"/>
    <property type="match status" value="2"/>
</dbReference>
<dbReference type="InterPro" id="IPR052155">
    <property type="entry name" value="Biofilm_reg_signaling"/>
</dbReference>
<dbReference type="InterPro" id="IPR001633">
    <property type="entry name" value="EAL_dom"/>
</dbReference>
<dbReference type="KEGG" id="esi:Exig_0503"/>
<dbReference type="InterPro" id="IPR000160">
    <property type="entry name" value="GGDEF_dom"/>
</dbReference>
<protein>
    <submittedName>
        <fullName evidence="4">Diguanylate cyclase/phosphodiesterase with PAS/PAC sensor(S)</fullName>
    </submittedName>
</protein>
<dbReference type="HOGENOM" id="CLU_000445_70_20_9"/>
<reference evidence="5" key="3">
    <citation type="submission" date="2008-04" db="EMBL/GenBank/DDBJ databases">
        <title>Complete sequence of chromosome of Exiguobacterium sibiricum 255-15.</title>
        <authorList>
            <consortium name="US DOE Joint Genome Institute"/>
            <person name="Copeland A."/>
            <person name="Lucas S."/>
            <person name="Lapidus A."/>
            <person name="Glavina del Rio T."/>
            <person name="Dalin E."/>
            <person name="Tice H."/>
            <person name="Bruce D."/>
            <person name="Goodwin L."/>
            <person name="Pitluck S."/>
            <person name="Kiss H."/>
            <person name="Chertkov O."/>
            <person name="Monk C."/>
            <person name="Brettin T."/>
            <person name="Detter J.C."/>
            <person name="Han C."/>
            <person name="Kuske C.R."/>
            <person name="Schmutz J."/>
            <person name="Larimer F."/>
            <person name="Land M."/>
            <person name="Hauser L."/>
            <person name="Kyrpides N."/>
            <person name="Mikhailova N."/>
            <person name="Vishnivetskaya T."/>
            <person name="Rodrigues D.F."/>
            <person name="Gilichinsky D."/>
            <person name="Tiedje J."/>
            <person name="Richardson P."/>
        </authorList>
    </citation>
    <scope>NUCLEOTIDE SEQUENCE [LARGE SCALE GENOMIC DNA]</scope>
    <source>
        <strain evidence="5">DSM 17290 / CIP 109462 / JCM 13490 / 255-15</strain>
    </source>
</reference>
<dbReference type="Gene3D" id="3.30.70.270">
    <property type="match status" value="1"/>
</dbReference>
<feature type="domain" description="PAS" evidence="1">
    <location>
        <begin position="5"/>
        <end position="74"/>
    </location>
</feature>
<evidence type="ECO:0000313" key="4">
    <source>
        <dbReference type="EMBL" id="ACB59985.1"/>
    </source>
</evidence>
<dbReference type="PROSITE" id="PS50112">
    <property type="entry name" value="PAS"/>
    <property type="match status" value="2"/>
</dbReference>